<organism evidence="2 3">
    <name type="scientific">Flavobacterium cheniae</name>
    <dbReference type="NCBI Taxonomy" id="295428"/>
    <lineage>
        <taxon>Bacteria</taxon>
        <taxon>Pseudomonadati</taxon>
        <taxon>Bacteroidota</taxon>
        <taxon>Flavobacteriia</taxon>
        <taxon>Flavobacteriales</taxon>
        <taxon>Flavobacteriaceae</taxon>
        <taxon>Flavobacterium</taxon>
    </lineage>
</organism>
<comment type="caution">
    <text evidence="2">The sequence shown here is derived from an EMBL/GenBank/DDBJ whole genome shotgun (WGS) entry which is preliminary data.</text>
</comment>
<dbReference type="InterPro" id="IPR011256">
    <property type="entry name" value="Reg_factor_effector_dom_sf"/>
</dbReference>
<evidence type="ECO:0000313" key="3">
    <source>
        <dbReference type="Proteomes" id="UP000315312"/>
    </source>
</evidence>
<dbReference type="Pfam" id="PF06445">
    <property type="entry name" value="GyrI-like"/>
    <property type="match status" value="1"/>
</dbReference>
<sequence length="341" mass="38850">MRILKYILLLLLLFSVAFVVFVATQQSDYRVVRSKEIKASKDIVYNFVSDSTSLVDWNPWDKDNAVFKNLKSVPGDTIMQTITVSGEKNDSFMRFQKTKKGALVTWELKGKLDFELKLLSVLQGGVDNVLGDKLEDGLNNIDTYLVKELTTYNIKIHGLVTKHATNYIQQIDTCSFADFQKVSKTMLQNMMAFVEKNDIIITGLPFITYDTWDKQNKTTIFSMCVPVEEEILTTPGSEISGGHFDEFLAVKTTLTGDYSHNQEAWDKTLAYIKKKKLIEDLEGTNIEVYKVSLPKERKPSKWVTEIFVPIKKRVYIPKPKPVETEVEITTPVEGTTTNTNQ</sequence>
<keyword evidence="3" id="KW-1185">Reference proteome</keyword>
<dbReference type="OrthoDB" id="9807923at2"/>
<protein>
    <submittedName>
        <fullName evidence="2">GyrI-like small molecule binding protein</fullName>
    </submittedName>
</protein>
<gene>
    <name evidence="2" type="ORF">IP97_01249</name>
</gene>
<feature type="domain" description="GyrI-like small molecule binding" evidence="1">
    <location>
        <begin position="184"/>
        <end position="311"/>
    </location>
</feature>
<dbReference type="RefSeq" id="WP_133607490.1">
    <property type="nucleotide sequence ID" value="NZ_SNZC01000001.1"/>
</dbReference>
<evidence type="ECO:0000313" key="2">
    <source>
        <dbReference type="EMBL" id="TWH95571.1"/>
    </source>
</evidence>
<proteinExistence type="predicted"/>
<dbReference type="SUPFAM" id="SSF55961">
    <property type="entry name" value="Bet v1-like"/>
    <property type="match status" value="1"/>
</dbReference>
<accession>A0A562KJL6</accession>
<dbReference type="AlphaFoldDB" id="A0A562KJL6"/>
<name>A0A562KJL6_9FLAO</name>
<dbReference type="SUPFAM" id="SSF55136">
    <property type="entry name" value="Probable bacterial effector-binding domain"/>
    <property type="match status" value="1"/>
</dbReference>
<dbReference type="Proteomes" id="UP000315312">
    <property type="component" value="Unassembled WGS sequence"/>
</dbReference>
<dbReference type="InterPro" id="IPR029442">
    <property type="entry name" value="GyrI-like"/>
</dbReference>
<dbReference type="Gene3D" id="3.20.80.10">
    <property type="entry name" value="Regulatory factor, effector binding domain"/>
    <property type="match status" value="1"/>
</dbReference>
<reference evidence="2 3" key="1">
    <citation type="journal article" date="2015" name="Stand. Genomic Sci.">
        <title>Genomic Encyclopedia of Bacterial and Archaeal Type Strains, Phase III: the genomes of soil and plant-associated and newly described type strains.</title>
        <authorList>
            <person name="Whitman W.B."/>
            <person name="Woyke T."/>
            <person name="Klenk H.P."/>
            <person name="Zhou Y."/>
            <person name="Lilburn T.G."/>
            <person name="Beck B.J."/>
            <person name="De Vos P."/>
            <person name="Vandamme P."/>
            <person name="Eisen J.A."/>
            <person name="Garrity G."/>
            <person name="Hugenholtz P."/>
            <person name="Kyrpides N.C."/>
        </authorList>
    </citation>
    <scope>NUCLEOTIDE SEQUENCE [LARGE SCALE GENOMIC DNA]</scope>
    <source>
        <strain evidence="2 3">CGMCC 1.6844</strain>
    </source>
</reference>
<dbReference type="EMBL" id="VLKM01000004">
    <property type="protein sequence ID" value="TWH95571.1"/>
    <property type="molecule type" value="Genomic_DNA"/>
</dbReference>
<evidence type="ECO:0000259" key="1">
    <source>
        <dbReference type="Pfam" id="PF06445"/>
    </source>
</evidence>